<keyword evidence="2" id="KW-0812">Transmembrane</keyword>
<feature type="region of interest" description="Disordered" evidence="1">
    <location>
        <begin position="148"/>
        <end position="176"/>
    </location>
</feature>
<gene>
    <name evidence="3" type="ORF">IE992_27945</name>
</gene>
<name>A0A927E1L1_KLEPN</name>
<dbReference type="AlphaFoldDB" id="A0A927E1L1"/>
<sequence length="246" mass="27038">MTHSEELSVTPLHKKIYRGGIVTGVVACALVAGIPLFIHSNVISSHSEALSQLGQRLQAIEMKMADSVTDDRMNAQLDVLRQGLTTLKQDVASQRDTLRTVTAQLAVAGKPDEQIAVLSDGLENGWHNWKPAEAQWALALHQLQEQRQPEQKTVNPPVVRAKPATPETSRLGASVRPSRTVPFQLTAIEQRGGRLLAALAPADIRQLGQVQLLPVGGRYQGWEMTDIQTDRVTLRYQGRTVTLRLP</sequence>
<evidence type="ECO:0000256" key="2">
    <source>
        <dbReference type="SAM" id="Phobius"/>
    </source>
</evidence>
<accession>A0A927E1L1</accession>
<dbReference type="EMBL" id="JACXTJ010000004">
    <property type="protein sequence ID" value="MBD3721699.1"/>
    <property type="molecule type" value="Genomic_DNA"/>
</dbReference>
<organism evidence="3 4">
    <name type="scientific">Klebsiella pneumoniae</name>
    <dbReference type="NCBI Taxonomy" id="573"/>
    <lineage>
        <taxon>Bacteria</taxon>
        <taxon>Pseudomonadati</taxon>
        <taxon>Pseudomonadota</taxon>
        <taxon>Gammaproteobacteria</taxon>
        <taxon>Enterobacterales</taxon>
        <taxon>Enterobacteriaceae</taxon>
        <taxon>Klebsiella/Raoultella group</taxon>
        <taxon>Klebsiella</taxon>
        <taxon>Klebsiella pneumoniae complex</taxon>
    </lineage>
</organism>
<keyword evidence="2" id="KW-1133">Transmembrane helix</keyword>
<proteinExistence type="predicted"/>
<comment type="caution">
    <text evidence="3">The sequence shown here is derived from an EMBL/GenBank/DDBJ whole genome shotgun (WGS) entry which is preliminary data.</text>
</comment>
<feature type="transmembrane region" description="Helical" evidence="2">
    <location>
        <begin position="16"/>
        <end position="38"/>
    </location>
</feature>
<reference evidence="3" key="1">
    <citation type="submission" date="2020-07" db="EMBL/GenBank/DDBJ databases">
        <title>Clinical and genomic characterization of carbapenemase-producing Enterobacterales causing secondary infections during the COVID-19 crisis at a New York City hospital.</title>
        <authorList>
            <person name="Gomez-Simmonds A."/>
            <person name="Annavajhala M.K."/>
            <person name="Uhlemann A.-C."/>
        </authorList>
    </citation>
    <scope>NUCLEOTIDE SEQUENCE</scope>
    <source>
        <strain evidence="3">NK1607</strain>
    </source>
</reference>
<evidence type="ECO:0000313" key="3">
    <source>
        <dbReference type="EMBL" id="MBD3721699.1"/>
    </source>
</evidence>
<evidence type="ECO:0000313" key="4">
    <source>
        <dbReference type="Proteomes" id="UP000609027"/>
    </source>
</evidence>
<dbReference type="Proteomes" id="UP000609027">
    <property type="component" value="Unassembled WGS sequence"/>
</dbReference>
<evidence type="ECO:0000256" key="1">
    <source>
        <dbReference type="SAM" id="MobiDB-lite"/>
    </source>
</evidence>
<protein>
    <submittedName>
        <fullName evidence="3">Uncharacterized protein</fullName>
    </submittedName>
</protein>
<keyword evidence="2" id="KW-0472">Membrane</keyword>